<dbReference type="Proteomes" id="UP001201812">
    <property type="component" value="Unassembled WGS sequence"/>
</dbReference>
<keyword evidence="3 4" id="KW-0418">Kinase</keyword>
<evidence type="ECO:0000313" key="5">
    <source>
        <dbReference type="EMBL" id="KAI1713064.1"/>
    </source>
</evidence>
<evidence type="ECO:0000256" key="3">
    <source>
        <dbReference type="ARBA" id="ARBA00022777"/>
    </source>
</evidence>
<dbReference type="PANTHER" id="PTHR12400:SF26">
    <property type="entry name" value="KINASE"/>
    <property type="match status" value="1"/>
</dbReference>
<dbReference type="GO" id="GO:0005634">
    <property type="term" value="C:nucleus"/>
    <property type="evidence" value="ECO:0007669"/>
    <property type="project" value="TreeGrafter"/>
</dbReference>
<dbReference type="EC" id="2.7.-.-" evidence="4"/>
<comment type="similarity">
    <text evidence="1 4">Belongs to the inositol phosphokinase (IPK) family.</text>
</comment>
<keyword evidence="6" id="KW-1185">Reference proteome</keyword>
<reference evidence="5" key="1">
    <citation type="submission" date="2022-01" db="EMBL/GenBank/DDBJ databases">
        <title>Genome Sequence Resource for Two Populations of Ditylenchus destructor, the Migratory Endoparasitic Phytonematode.</title>
        <authorList>
            <person name="Zhang H."/>
            <person name="Lin R."/>
            <person name="Xie B."/>
        </authorList>
    </citation>
    <scope>NUCLEOTIDE SEQUENCE</scope>
    <source>
        <strain evidence="5">BazhouSP</strain>
    </source>
</reference>
<protein>
    <recommendedName>
        <fullName evidence="4">Kinase</fullName>
        <ecNumber evidence="4">2.7.-.-</ecNumber>
    </recommendedName>
</protein>
<dbReference type="EMBL" id="JAKKPZ010000016">
    <property type="protein sequence ID" value="KAI1713064.1"/>
    <property type="molecule type" value="Genomic_DNA"/>
</dbReference>
<dbReference type="GO" id="GO:0005737">
    <property type="term" value="C:cytoplasm"/>
    <property type="evidence" value="ECO:0007669"/>
    <property type="project" value="TreeGrafter"/>
</dbReference>
<dbReference type="GO" id="GO:0046854">
    <property type="term" value="P:phosphatidylinositol phosphate biosynthetic process"/>
    <property type="evidence" value="ECO:0007669"/>
    <property type="project" value="TreeGrafter"/>
</dbReference>
<proteinExistence type="inferred from homology"/>
<dbReference type="PANTHER" id="PTHR12400">
    <property type="entry name" value="INOSITOL POLYPHOSPHATE KINASE"/>
    <property type="match status" value="1"/>
</dbReference>
<evidence type="ECO:0000256" key="1">
    <source>
        <dbReference type="ARBA" id="ARBA00007374"/>
    </source>
</evidence>
<accession>A0AAD4N166</accession>
<dbReference type="Gene3D" id="3.30.470.160">
    <property type="entry name" value="Inositol polyphosphate kinase"/>
    <property type="match status" value="1"/>
</dbReference>
<dbReference type="Pfam" id="PF03770">
    <property type="entry name" value="IPK"/>
    <property type="match status" value="1"/>
</dbReference>
<dbReference type="InterPro" id="IPR038286">
    <property type="entry name" value="IPK_sf"/>
</dbReference>
<dbReference type="AlphaFoldDB" id="A0AAD4N166"/>
<dbReference type="GO" id="GO:0000828">
    <property type="term" value="F:inositol hexakisphosphate kinase activity"/>
    <property type="evidence" value="ECO:0007669"/>
    <property type="project" value="TreeGrafter"/>
</dbReference>
<sequence length="125" mass="13976">MKFQEEQSSTSTLGFRIDLAKIKTKGQVLEVLEEILGGQKWAVRKQLRQRLMTIRAGVENSQFFQSHEVVGGSLLIVFDSFVADAWLIDFAKVTKVPDGVVLNHRTDPNTDGYLTGLDSLIEVIP</sequence>
<organism evidence="5 6">
    <name type="scientific">Ditylenchus destructor</name>
    <dbReference type="NCBI Taxonomy" id="166010"/>
    <lineage>
        <taxon>Eukaryota</taxon>
        <taxon>Metazoa</taxon>
        <taxon>Ecdysozoa</taxon>
        <taxon>Nematoda</taxon>
        <taxon>Chromadorea</taxon>
        <taxon>Rhabditida</taxon>
        <taxon>Tylenchina</taxon>
        <taxon>Tylenchomorpha</taxon>
        <taxon>Sphaerularioidea</taxon>
        <taxon>Anguinidae</taxon>
        <taxon>Anguininae</taxon>
        <taxon>Ditylenchus</taxon>
    </lineage>
</organism>
<evidence type="ECO:0000313" key="6">
    <source>
        <dbReference type="Proteomes" id="UP001201812"/>
    </source>
</evidence>
<evidence type="ECO:0000256" key="4">
    <source>
        <dbReference type="RuleBase" id="RU363090"/>
    </source>
</evidence>
<gene>
    <name evidence="5" type="ORF">DdX_09134</name>
</gene>
<dbReference type="GO" id="GO:0032958">
    <property type="term" value="P:inositol phosphate biosynthetic process"/>
    <property type="evidence" value="ECO:0007669"/>
    <property type="project" value="InterPro"/>
</dbReference>
<name>A0AAD4N166_9BILA</name>
<evidence type="ECO:0000256" key="2">
    <source>
        <dbReference type="ARBA" id="ARBA00022679"/>
    </source>
</evidence>
<dbReference type="InterPro" id="IPR005522">
    <property type="entry name" value="IPK"/>
</dbReference>
<keyword evidence="2 4" id="KW-0808">Transferase</keyword>
<comment type="caution">
    <text evidence="5">The sequence shown here is derived from an EMBL/GenBank/DDBJ whole genome shotgun (WGS) entry which is preliminary data.</text>
</comment>
<dbReference type="SUPFAM" id="SSF56104">
    <property type="entry name" value="SAICAR synthase-like"/>
    <property type="match status" value="1"/>
</dbReference>